<gene>
    <name evidence="2" type="ORF">GCM10010421_07580</name>
</gene>
<keyword evidence="3" id="KW-1185">Reference proteome</keyword>
<dbReference type="Proteomes" id="UP001500460">
    <property type="component" value="Unassembled WGS sequence"/>
</dbReference>
<feature type="region of interest" description="Disordered" evidence="1">
    <location>
        <begin position="48"/>
        <end position="70"/>
    </location>
</feature>
<reference evidence="2 3" key="1">
    <citation type="journal article" date="2019" name="Int. J. Syst. Evol. Microbiol.">
        <title>The Global Catalogue of Microorganisms (GCM) 10K type strain sequencing project: providing services to taxonomists for standard genome sequencing and annotation.</title>
        <authorList>
            <consortium name="The Broad Institute Genomics Platform"/>
            <consortium name="The Broad Institute Genome Sequencing Center for Infectious Disease"/>
            <person name="Wu L."/>
            <person name="Ma J."/>
        </authorList>
    </citation>
    <scope>NUCLEOTIDE SEQUENCE [LARGE SCALE GENOMIC DNA]</scope>
    <source>
        <strain evidence="2 3">JCM 6922</strain>
    </source>
</reference>
<protein>
    <submittedName>
        <fullName evidence="2">Uncharacterized protein</fullName>
    </submittedName>
</protein>
<proteinExistence type="predicted"/>
<comment type="caution">
    <text evidence="2">The sequence shown here is derived from an EMBL/GenBank/DDBJ whole genome shotgun (WGS) entry which is preliminary data.</text>
</comment>
<accession>A0ABN3J934</accession>
<evidence type="ECO:0000313" key="3">
    <source>
        <dbReference type="Proteomes" id="UP001500460"/>
    </source>
</evidence>
<sequence length="70" mass="8192">MNYWVAKGYQSSRGTIRVLCRSRWETFPPGRQAMNKFQAKIRAQRHSFPVKAKPQAVNQEDGCRRRRAAI</sequence>
<evidence type="ECO:0000256" key="1">
    <source>
        <dbReference type="SAM" id="MobiDB-lite"/>
    </source>
</evidence>
<dbReference type="EMBL" id="BAAATK010000003">
    <property type="protein sequence ID" value="GAA2423728.1"/>
    <property type="molecule type" value="Genomic_DNA"/>
</dbReference>
<name>A0ABN3J934_9ACTN</name>
<organism evidence="2 3">
    <name type="scientific">Streptomyces glaucus</name>
    <dbReference type="NCBI Taxonomy" id="284029"/>
    <lineage>
        <taxon>Bacteria</taxon>
        <taxon>Bacillati</taxon>
        <taxon>Actinomycetota</taxon>
        <taxon>Actinomycetes</taxon>
        <taxon>Kitasatosporales</taxon>
        <taxon>Streptomycetaceae</taxon>
        <taxon>Streptomyces</taxon>
    </lineage>
</organism>
<evidence type="ECO:0000313" key="2">
    <source>
        <dbReference type="EMBL" id="GAA2423728.1"/>
    </source>
</evidence>